<sequence length="181" mass="20945">MNTYIAFLRGINVSGTKKMAMQSLRELCSGLGFQNVRTYIQSGNMIFKCQETNINFLKNQLAKAIADKFGFDVPVLVKTVNEVTEILKQNPYVDEKEILGNRVYFVLPFQKPAIERVNELKLESFQNETFQVEENCIYLKCNQGYGKAKLNNNLIEKRLNITATTRNYRTMHKLWAMAKEQ</sequence>
<proteinExistence type="predicted"/>
<dbReference type="RefSeq" id="WP_304435542.1">
    <property type="nucleotide sequence ID" value="NZ_JAUKUC010000001.1"/>
</dbReference>
<reference evidence="1" key="2">
    <citation type="submission" date="2023-06" db="EMBL/GenBank/DDBJ databases">
        <authorList>
            <person name="Lucena T."/>
            <person name="Sun Q."/>
        </authorList>
    </citation>
    <scope>NUCLEOTIDE SEQUENCE</scope>
    <source>
        <strain evidence="1">CECT 8869</strain>
    </source>
</reference>
<keyword evidence="2" id="KW-1185">Reference proteome</keyword>
<evidence type="ECO:0000313" key="1">
    <source>
        <dbReference type="EMBL" id="MDO1512459.1"/>
    </source>
</evidence>
<gene>
    <name evidence="1" type="ORF">Q2T41_07320</name>
</gene>
<dbReference type="SUPFAM" id="SSF160379">
    <property type="entry name" value="SP0830-like"/>
    <property type="match status" value="1"/>
</dbReference>
<dbReference type="Pfam" id="PF08002">
    <property type="entry name" value="DUF1697"/>
    <property type="match status" value="1"/>
</dbReference>
<dbReference type="PANTHER" id="PTHR36439">
    <property type="entry name" value="BLL4334 PROTEIN"/>
    <property type="match status" value="1"/>
</dbReference>
<name>A0ABT8RQ22_9FLAO</name>
<dbReference type="Gene3D" id="3.30.70.1280">
    <property type="entry name" value="SP0830-like domains"/>
    <property type="match status" value="1"/>
</dbReference>
<dbReference type="Gene3D" id="3.30.70.1260">
    <property type="entry name" value="bacterial protein sp0830 like"/>
    <property type="match status" value="1"/>
</dbReference>
<dbReference type="PIRSF" id="PIRSF008502">
    <property type="entry name" value="UCP008502"/>
    <property type="match status" value="1"/>
</dbReference>
<reference evidence="1" key="1">
    <citation type="journal article" date="2014" name="Int. J. Syst. Evol. Microbiol.">
        <title>Complete genome of a new Firmicutes species belonging to the dominant human colonic microbiota ('Ruminococcus bicirculans') reveals two chromosomes and a selective capacity to utilize plant glucans.</title>
        <authorList>
            <consortium name="NISC Comparative Sequencing Program"/>
            <person name="Wegmann U."/>
            <person name="Louis P."/>
            <person name="Goesmann A."/>
            <person name="Henrissat B."/>
            <person name="Duncan S.H."/>
            <person name="Flint H.J."/>
        </authorList>
    </citation>
    <scope>NUCLEOTIDE SEQUENCE</scope>
    <source>
        <strain evidence="1">CECT 8869</strain>
    </source>
</reference>
<accession>A0ABT8RQ22</accession>
<dbReference type="Proteomes" id="UP001168579">
    <property type="component" value="Unassembled WGS sequence"/>
</dbReference>
<dbReference type="InterPro" id="IPR012545">
    <property type="entry name" value="DUF1697"/>
</dbReference>
<evidence type="ECO:0000313" key="2">
    <source>
        <dbReference type="Proteomes" id="UP001168579"/>
    </source>
</evidence>
<dbReference type="EMBL" id="JAUKUC010000001">
    <property type="protein sequence ID" value="MDO1512459.1"/>
    <property type="molecule type" value="Genomic_DNA"/>
</dbReference>
<dbReference type="PANTHER" id="PTHR36439:SF1">
    <property type="entry name" value="DUF1697 DOMAIN-CONTAINING PROTEIN"/>
    <property type="match status" value="1"/>
</dbReference>
<protein>
    <submittedName>
        <fullName evidence="1">DUF1697 domain-containing protein</fullName>
    </submittedName>
</protein>
<comment type="caution">
    <text evidence="1">The sequence shown here is derived from an EMBL/GenBank/DDBJ whole genome shotgun (WGS) entry which is preliminary data.</text>
</comment>
<organism evidence="1 2">
    <name type="scientific">Maribacter confluentis</name>
    <dbReference type="NCBI Taxonomy" id="1656093"/>
    <lineage>
        <taxon>Bacteria</taxon>
        <taxon>Pseudomonadati</taxon>
        <taxon>Bacteroidota</taxon>
        <taxon>Flavobacteriia</taxon>
        <taxon>Flavobacteriales</taxon>
        <taxon>Flavobacteriaceae</taxon>
        <taxon>Maribacter</taxon>
    </lineage>
</organism>